<proteinExistence type="inferred from homology"/>
<dbReference type="GO" id="GO:0005737">
    <property type="term" value="C:cytoplasm"/>
    <property type="evidence" value="ECO:0007669"/>
    <property type="project" value="TreeGrafter"/>
</dbReference>
<evidence type="ECO:0000256" key="2">
    <source>
        <dbReference type="ARBA" id="ARBA00012025"/>
    </source>
</evidence>
<dbReference type="InterPro" id="IPR030700">
    <property type="entry name" value="N-end_Aminoacyl_Trfase"/>
</dbReference>
<dbReference type="InterPro" id="IPR007472">
    <property type="entry name" value="N-end_Aminoacyl_Trfase_C"/>
</dbReference>
<keyword evidence="9" id="KW-1185">Reference proteome</keyword>
<dbReference type="Proteomes" id="UP000095009">
    <property type="component" value="Unassembled WGS sequence"/>
</dbReference>
<gene>
    <name evidence="8" type="ORF">NADFUDRAFT_40437</name>
</gene>
<reference evidence="8 9" key="1">
    <citation type="journal article" date="2016" name="Proc. Natl. Acad. Sci. U.S.A.">
        <title>Comparative genomics of biotechnologically important yeasts.</title>
        <authorList>
            <person name="Riley R."/>
            <person name="Haridas S."/>
            <person name="Wolfe K.H."/>
            <person name="Lopes M.R."/>
            <person name="Hittinger C.T."/>
            <person name="Goeker M."/>
            <person name="Salamov A.A."/>
            <person name="Wisecaver J.H."/>
            <person name="Long T.M."/>
            <person name="Calvey C.H."/>
            <person name="Aerts A.L."/>
            <person name="Barry K.W."/>
            <person name="Choi C."/>
            <person name="Clum A."/>
            <person name="Coughlan A.Y."/>
            <person name="Deshpande S."/>
            <person name="Douglass A.P."/>
            <person name="Hanson S.J."/>
            <person name="Klenk H.-P."/>
            <person name="LaButti K.M."/>
            <person name="Lapidus A."/>
            <person name="Lindquist E.A."/>
            <person name="Lipzen A.M."/>
            <person name="Meier-Kolthoff J.P."/>
            <person name="Ohm R.A."/>
            <person name="Otillar R.P."/>
            <person name="Pangilinan J.L."/>
            <person name="Peng Y."/>
            <person name="Rokas A."/>
            <person name="Rosa C.A."/>
            <person name="Scheuner C."/>
            <person name="Sibirny A.A."/>
            <person name="Slot J.C."/>
            <person name="Stielow J.B."/>
            <person name="Sun H."/>
            <person name="Kurtzman C.P."/>
            <person name="Blackwell M."/>
            <person name="Grigoriev I.V."/>
            <person name="Jeffries T.W."/>
        </authorList>
    </citation>
    <scope>NUCLEOTIDE SEQUENCE [LARGE SCALE GENOMIC DNA]</scope>
    <source>
        <strain evidence="8 9">DSM 6958</strain>
    </source>
</reference>
<sequence>MNNIISPGWYRQGGECGYCHDLPKGPHQQSNSDIGRTETSPIKSSRNNTFNFFAQRLDMDTYVKLLNRGYRRSGSHIYKPDARNSCCSMYSIRVPVDQYKASKEQRQSINRFNEMLCQQSPVISRLANNNLFANSAKKSKSKGKENAFDLLGRVHQYDRAVLLDPDTATAASVTTNTPVKLLGDNSTLYPSYDFEVRLEEPTYTRTKYELFERYQSLVHGETDTTPESFKRFLCDNPFYYPDINTINRQTRSGISRVISFDTQEFSQPSTSSNDGSFSLDPHLLRGPVHQCYYHHGKLICMGVLDLLPRGIVSVYLMWDPDYASSALGRISAMREIALTMELQREYYMMGFYIHDCPKMIYKRGFKPSYILDPAVVATDDDDYDIESNEKKNNSKSATEKPKAWRPIEDYIEYWDKGVQFVSFNVSYINLSSNSDLDLNPPISSSKLSSSRAKFNKQDYLDMKTPGVLTRAQLKQAIDNGEINLLEDILIVIPGSMGKKRLRPSKKKKNRDKSKNGIDSSDDQSDSSEDFQADALVKSDSLTESRYILNLHHNNDDSDSDLNSDDLDSAHTLERIANNLPLKGLYQFADAGMLPPAGQNIVIPVLEELTASVGVKLAKKMLIDFR</sequence>
<feature type="domain" description="N-end aminoacyl transferase N-terminal" evidence="6">
    <location>
        <begin position="15"/>
        <end position="107"/>
    </location>
</feature>
<dbReference type="EMBL" id="KV454407">
    <property type="protein sequence ID" value="ODQ67270.1"/>
    <property type="molecule type" value="Genomic_DNA"/>
</dbReference>
<comment type="similarity">
    <text evidence="1">Belongs to the R-transferase family.</text>
</comment>
<protein>
    <recommendedName>
        <fullName evidence="2">arginyltransferase</fullName>
        <ecNumber evidence="2">2.3.2.8</ecNumber>
    </recommendedName>
</protein>
<evidence type="ECO:0000256" key="1">
    <source>
        <dbReference type="ARBA" id="ARBA00009991"/>
    </source>
</evidence>
<organism evidence="8 9">
    <name type="scientific">Nadsonia fulvescens var. elongata DSM 6958</name>
    <dbReference type="NCBI Taxonomy" id="857566"/>
    <lineage>
        <taxon>Eukaryota</taxon>
        <taxon>Fungi</taxon>
        <taxon>Dikarya</taxon>
        <taxon>Ascomycota</taxon>
        <taxon>Saccharomycotina</taxon>
        <taxon>Dipodascomycetes</taxon>
        <taxon>Dipodascales</taxon>
        <taxon>Dipodascales incertae sedis</taxon>
        <taxon>Nadsonia</taxon>
    </lineage>
</organism>
<feature type="compositionally biased region" description="Basic residues" evidence="5">
    <location>
        <begin position="499"/>
        <end position="511"/>
    </location>
</feature>
<evidence type="ECO:0000259" key="6">
    <source>
        <dbReference type="Pfam" id="PF04376"/>
    </source>
</evidence>
<dbReference type="InterPro" id="IPR007471">
    <property type="entry name" value="N-end_Aminoacyl_Trfase_N"/>
</dbReference>
<feature type="region of interest" description="Disordered" evidence="5">
    <location>
        <begin position="499"/>
        <end position="530"/>
    </location>
</feature>
<evidence type="ECO:0000256" key="5">
    <source>
        <dbReference type="SAM" id="MobiDB-lite"/>
    </source>
</evidence>
<keyword evidence="4" id="KW-0012">Acyltransferase</keyword>
<feature type="domain" description="N-end rule aminoacyl transferase C-terminal" evidence="7">
    <location>
        <begin position="207"/>
        <end position="372"/>
    </location>
</feature>
<evidence type="ECO:0000313" key="8">
    <source>
        <dbReference type="EMBL" id="ODQ67270.1"/>
    </source>
</evidence>
<evidence type="ECO:0000256" key="3">
    <source>
        <dbReference type="ARBA" id="ARBA00022679"/>
    </source>
</evidence>
<name>A0A1E3PPN1_9ASCO</name>
<dbReference type="PANTHER" id="PTHR21367:SF1">
    <property type="entry name" value="ARGINYL-TRNA--PROTEIN TRANSFERASE 1"/>
    <property type="match status" value="1"/>
</dbReference>
<dbReference type="Pfam" id="PF04377">
    <property type="entry name" value="ATE_C"/>
    <property type="match status" value="1"/>
</dbReference>
<accession>A0A1E3PPN1</accession>
<dbReference type="GO" id="GO:0004057">
    <property type="term" value="F:arginyl-tRNA--protein transferase activity"/>
    <property type="evidence" value="ECO:0007669"/>
    <property type="project" value="UniProtKB-EC"/>
</dbReference>
<dbReference type="OrthoDB" id="74183at2759"/>
<feature type="region of interest" description="Disordered" evidence="5">
    <location>
        <begin position="21"/>
        <end position="43"/>
    </location>
</feature>
<feature type="compositionally biased region" description="Polar residues" evidence="5">
    <location>
        <begin position="27"/>
        <end position="43"/>
    </location>
</feature>
<keyword evidence="3" id="KW-0808">Transferase</keyword>
<dbReference type="STRING" id="857566.A0A1E3PPN1"/>
<evidence type="ECO:0000256" key="4">
    <source>
        <dbReference type="ARBA" id="ARBA00023315"/>
    </source>
</evidence>
<dbReference type="PANTHER" id="PTHR21367">
    <property type="entry name" value="ARGININE-TRNA-PROTEIN TRANSFERASE 1"/>
    <property type="match status" value="1"/>
</dbReference>
<evidence type="ECO:0000313" key="9">
    <source>
        <dbReference type="Proteomes" id="UP000095009"/>
    </source>
</evidence>
<feature type="compositionally biased region" description="Acidic residues" evidence="5">
    <location>
        <begin position="519"/>
        <end position="530"/>
    </location>
</feature>
<evidence type="ECO:0000259" key="7">
    <source>
        <dbReference type="Pfam" id="PF04377"/>
    </source>
</evidence>
<dbReference type="Pfam" id="PF04376">
    <property type="entry name" value="ATE_N"/>
    <property type="match status" value="1"/>
</dbReference>
<dbReference type="AlphaFoldDB" id="A0A1E3PPN1"/>
<dbReference type="EC" id="2.3.2.8" evidence="2"/>